<dbReference type="Proteomes" id="UP000613113">
    <property type="component" value="Unassembled WGS sequence"/>
</dbReference>
<evidence type="ECO:0000313" key="2">
    <source>
        <dbReference type="Proteomes" id="UP000613113"/>
    </source>
</evidence>
<sequence length="138" mass="15554">MANPANPAQFPIAQRDAFLIPSGPNLTEDQFHLFVVLTDPGKSNEVLMVNATTCYPNIPDDPSCYLEAGDHNFIQHRSYVLYEKSRKLSITKLRQLIAAKTIIFRPPPVNHAVFTRIGAAVPGSRMSPDHIDFFNRYR</sequence>
<accession>A0ABR6YP45</accession>
<proteinExistence type="predicted"/>
<name>A0ABR6YP45_9BURK</name>
<keyword evidence="2" id="KW-1185">Reference proteome</keyword>
<gene>
    <name evidence="1" type="ORF">H8K27_10965</name>
</gene>
<dbReference type="EMBL" id="JACOGC010000004">
    <property type="protein sequence ID" value="MBC3885650.1"/>
    <property type="molecule type" value="Genomic_DNA"/>
</dbReference>
<comment type="caution">
    <text evidence="1">The sequence shown here is derived from an EMBL/GenBank/DDBJ whole genome shotgun (WGS) entry which is preliminary data.</text>
</comment>
<dbReference type="RefSeq" id="WP_186863220.1">
    <property type="nucleotide sequence ID" value="NZ_JACOGC010000004.1"/>
</dbReference>
<reference evidence="1 2" key="1">
    <citation type="submission" date="2020-08" db="EMBL/GenBank/DDBJ databases">
        <title>Novel species isolated from subtropical streams in China.</title>
        <authorList>
            <person name="Lu H."/>
        </authorList>
    </citation>
    <scope>NUCLEOTIDE SEQUENCE [LARGE SCALE GENOMIC DNA]</scope>
    <source>
        <strain evidence="1 2">FT31W</strain>
    </source>
</reference>
<evidence type="ECO:0000313" key="1">
    <source>
        <dbReference type="EMBL" id="MBC3885650.1"/>
    </source>
</evidence>
<organism evidence="1 2">
    <name type="scientific">Undibacterium griseum</name>
    <dbReference type="NCBI Taxonomy" id="2762295"/>
    <lineage>
        <taxon>Bacteria</taxon>
        <taxon>Pseudomonadati</taxon>
        <taxon>Pseudomonadota</taxon>
        <taxon>Betaproteobacteria</taxon>
        <taxon>Burkholderiales</taxon>
        <taxon>Oxalobacteraceae</taxon>
        <taxon>Undibacterium</taxon>
    </lineage>
</organism>
<protein>
    <submittedName>
        <fullName evidence="1">Uncharacterized protein</fullName>
    </submittedName>
</protein>